<dbReference type="EMBL" id="LECW02000021">
    <property type="protein sequence ID" value="KRT93408.1"/>
    <property type="molecule type" value="Genomic_DNA"/>
</dbReference>
<reference evidence="5 7" key="3">
    <citation type="submission" date="2023-03" db="EMBL/GenBank/DDBJ databases">
        <title>Agriculturally important microbes genome sequencing.</title>
        <authorList>
            <person name="Dunlap C."/>
        </authorList>
    </citation>
    <scope>NUCLEOTIDE SEQUENCE [LARGE SCALE GENOMIC DNA]</scope>
    <source>
        <strain evidence="5 7">CBP-3203</strain>
    </source>
</reference>
<evidence type="ECO:0000256" key="3">
    <source>
        <dbReference type="HAMAP-Rule" id="MF_01539"/>
    </source>
</evidence>
<dbReference type="Gene3D" id="3.40.50.620">
    <property type="entry name" value="HUPs"/>
    <property type="match status" value="1"/>
</dbReference>
<dbReference type="PANTHER" id="PTHR37825">
    <property type="entry name" value="TRNA(MET) CYTIDINE ACETATE LIGASE"/>
    <property type="match status" value="1"/>
</dbReference>
<dbReference type="EC" id="6.3.4.-" evidence="3"/>
<dbReference type="STRING" id="1664069.BGLY_1719"/>
<evidence type="ECO:0000313" key="6">
    <source>
        <dbReference type="Proteomes" id="UP000036168"/>
    </source>
</evidence>
<dbReference type="Proteomes" id="UP000036168">
    <property type="component" value="Unassembled WGS sequence"/>
</dbReference>
<dbReference type="SUPFAM" id="SSF52374">
    <property type="entry name" value="Nucleotidylyl transferase"/>
    <property type="match status" value="1"/>
</dbReference>
<dbReference type="Pfam" id="PF05636">
    <property type="entry name" value="HIGH_NTase1"/>
    <property type="match status" value="1"/>
</dbReference>
<feature type="binding site" evidence="3">
    <location>
        <position position="101"/>
    </location>
    <ligand>
        <name>ATP</name>
        <dbReference type="ChEBI" id="CHEBI:30616"/>
    </ligand>
</feature>
<comment type="catalytic activity">
    <reaction evidence="3">
        <text>cytidine(34) in elongator tRNA(Met) + acetate + ATP = N(4)-acetylcytidine(34) in elongator tRNA(Met) + AMP + diphosphate</text>
        <dbReference type="Rhea" id="RHEA:58144"/>
        <dbReference type="Rhea" id="RHEA-COMP:10693"/>
        <dbReference type="Rhea" id="RHEA-COMP:10694"/>
        <dbReference type="ChEBI" id="CHEBI:30089"/>
        <dbReference type="ChEBI" id="CHEBI:30616"/>
        <dbReference type="ChEBI" id="CHEBI:33019"/>
        <dbReference type="ChEBI" id="CHEBI:74900"/>
        <dbReference type="ChEBI" id="CHEBI:82748"/>
        <dbReference type="ChEBI" id="CHEBI:456215"/>
    </reaction>
</comment>
<accession>A0A0T6BP54</accession>
<dbReference type="GO" id="GO:0016879">
    <property type="term" value="F:ligase activity, forming carbon-nitrogen bonds"/>
    <property type="evidence" value="ECO:0007669"/>
    <property type="project" value="UniProtKB-UniRule"/>
</dbReference>
<dbReference type="Proteomes" id="UP001341297">
    <property type="component" value="Unassembled WGS sequence"/>
</dbReference>
<comment type="caution">
    <text evidence="3">Lacks conserved residue(s) required for the propagation of feature annotation.</text>
</comment>
<comment type="similarity">
    <text evidence="3">Belongs to the TmcAL family.</text>
</comment>
<dbReference type="GO" id="GO:0006400">
    <property type="term" value="P:tRNA modification"/>
    <property type="evidence" value="ECO:0007669"/>
    <property type="project" value="UniProtKB-UniRule"/>
</dbReference>
<dbReference type="PANTHER" id="PTHR37825:SF1">
    <property type="entry name" value="TRNA(MET) CYTIDINE ACETATE LIGASE"/>
    <property type="match status" value="1"/>
</dbReference>
<sequence length="416" mass="46868">MKAVGVIVEYNPFHNGHLYHIKEAKAQTHSDVAIAVMSGYFLQRGEPAIVSKWARTKMALKSHADIVVELPYAFAVQKAETFAEGAVSILGELQCTSLFFGSENGDIDSFLDTAIYTIKHKDELDEEVKRHISTGMSYPAAMAKAFHNVSDGTRALDLSKPNNILGFHYVKAILQDDIGMKPATLTRLSSDYHDIDLPEGPSHIASATSIRKSILETMSLSDSSSFLPEASAEELEEYAGTFGLWHSPENYFPFLKYSIHTMDTKELEGIYEVEEGLEHRIAKAIRTARSYSEYMEQLKTKRYTWTRLQRMNTHILTRAKKADIRSILAEKRPSYIRLLGMTKKGQAYLSKKKKELRVPLITKIGAFSHPSLDLDIKAGRVYSAPLKEPAQTMLTGQEYSLSPVIYDEENRTFLRT</sequence>
<keyword evidence="3" id="KW-0820">tRNA-binding</keyword>
<dbReference type="EMBL" id="JARRTL010000009">
    <property type="protein sequence ID" value="MEC0485382.1"/>
    <property type="molecule type" value="Genomic_DNA"/>
</dbReference>
<evidence type="ECO:0000313" key="4">
    <source>
        <dbReference type="EMBL" id="KRT93408.1"/>
    </source>
</evidence>
<keyword evidence="3" id="KW-0547">Nucleotide-binding</keyword>
<dbReference type="InterPro" id="IPR014729">
    <property type="entry name" value="Rossmann-like_a/b/a_fold"/>
</dbReference>
<keyword evidence="2 3" id="KW-0819">tRNA processing</keyword>
<keyword evidence="3" id="KW-0694">RNA-binding</keyword>
<comment type="function">
    <text evidence="3">Catalyzes the formation of N(4)-acetylcytidine (ac(4)C) at the wobble position of elongator tRNA(Met), using acetate and ATP as substrates. First activates an acetate ion to form acetyladenylate (Ac-AMP) and then transfers the acetyl group to tRNA to form ac(4)C34.</text>
</comment>
<proteinExistence type="inferred from homology"/>
<feature type="binding site" evidence="3">
    <location>
        <position position="187"/>
    </location>
    <ligand>
        <name>ATP</name>
        <dbReference type="ChEBI" id="CHEBI:30616"/>
    </ligand>
</feature>
<feature type="binding site" evidence="3">
    <location>
        <begin position="7"/>
        <end position="20"/>
    </location>
    <ligand>
        <name>ATP</name>
        <dbReference type="ChEBI" id="CHEBI:30616"/>
    </ligand>
</feature>
<dbReference type="AlphaFoldDB" id="A0A0T6BP54"/>
<protein>
    <recommendedName>
        <fullName evidence="3">tRNA(Met) cytidine acetate ligase</fullName>
        <ecNumber evidence="3">6.3.4.-</ecNumber>
    </recommendedName>
</protein>
<keyword evidence="3" id="KW-0067">ATP-binding</keyword>
<gene>
    <name evidence="3" type="primary">tmcAL</name>
    <name evidence="4" type="ORF">AB447_218640</name>
    <name evidence="5" type="ORF">P8828_11115</name>
</gene>
<evidence type="ECO:0000313" key="5">
    <source>
        <dbReference type="EMBL" id="MEC0485382.1"/>
    </source>
</evidence>
<comment type="subcellular location">
    <subcellularLocation>
        <location evidence="3">Cytoplasm</location>
    </subcellularLocation>
</comment>
<dbReference type="GO" id="GO:0005524">
    <property type="term" value="F:ATP binding"/>
    <property type="evidence" value="ECO:0007669"/>
    <property type="project" value="UniProtKB-KW"/>
</dbReference>
<evidence type="ECO:0000313" key="7">
    <source>
        <dbReference type="Proteomes" id="UP001341297"/>
    </source>
</evidence>
<dbReference type="NCBIfam" id="NF010191">
    <property type="entry name" value="PRK13670.1"/>
    <property type="match status" value="1"/>
</dbReference>
<dbReference type="GO" id="GO:0005737">
    <property type="term" value="C:cytoplasm"/>
    <property type="evidence" value="ECO:0007669"/>
    <property type="project" value="UniProtKB-SubCell"/>
</dbReference>
<keyword evidence="7" id="KW-1185">Reference proteome</keyword>
<feature type="binding site" evidence="3">
    <location>
        <position position="162"/>
    </location>
    <ligand>
        <name>ATP</name>
        <dbReference type="ChEBI" id="CHEBI:30616"/>
    </ligand>
</feature>
<keyword evidence="3" id="KW-0963">Cytoplasm</keyword>
<evidence type="ECO:0000256" key="1">
    <source>
        <dbReference type="ARBA" id="ARBA00022598"/>
    </source>
</evidence>
<dbReference type="HAMAP" id="MF_01539">
    <property type="entry name" value="TmcAL"/>
    <property type="match status" value="1"/>
</dbReference>
<dbReference type="InterPro" id="IPR008513">
    <property type="entry name" value="tRNA(Met)_cyd_acetate_ligase"/>
</dbReference>
<comment type="caution">
    <text evidence="4">The sequence shown here is derived from an EMBL/GenBank/DDBJ whole genome shotgun (WGS) entry which is preliminary data.</text>
</comment>
<dbReference type="OrthoDB" id="9769796at2"/>
<dbReference type="GO" id="GO:0000049">
    <property type="term" value="F:tRNA binding"/>
    <property type="evidence" value="ECO:0007669"/>
    <property type="project" value="UniProtKB-KW"/>
</dbReference>
<keyword evidence="1 3" id="KW-0436">Ligase</keyword>
<evidence type="ECO:0000256" key="2">
    <source>
        <dbReference type="ARBA" id="ARBA00022694"/>
    </source>
</evidence>
<reference evidence="4" key="2">
    <citation type="submission" date="2015-10" db="EMBL/GenBank/DDBJ databases">
        <authorList>
            <person name="Gilbert D.G."/>
        </authorList>
    </citation>
    <scope>NUCLEOTIDE SEQUENCE</scope>
    <source>
        <strain evidence="4">GO-13</strain>
    </source>
</reference>
<dbReference type="RefSeq" id="WP_057957601.1">
    <property type="nucleotide sequence ID" value="NZ_CP023481.1"/>
</dbReference>
<reference evidence="4 6" key="1">
    <citation type="journal article" date="2015" name="Int. J. Syst. Evol. Microbiol.">
        <title>Bacillus glycinifermentans sp. nov., isolated from fermented soybean paste.</title>
        <authorList>
            <person name="Kim S.J."/>
            <person name="Dunlap C.A."/>
            <person name="Kwon S.W."/>
            <person name="Rooney A.P."/>
        </authorList>
    </citation>
    <scope>NUCLEOTIDE SEQUENCE [LARGE SCALE GENOMIC DNA]</scope>
    <source>
        <strain evidence="4 6">GO-13</strain>
    </source>
</reference>
<organism evidence="4 6">
    <name type="scientific">Bacillus glycinifermentans</name>
    <dbReference type="NCBI Taxonomy" id="1664069"/>
    <lineage>
        <taxon>Bacteria</taxon>
        <taxon>Bacillati</taxon>
        <taxon>Bacillota</taxon>
        <taxon>Bacilli</taxon>
        <taxon>Bacillales</taxon>
        <taxon>Bacillaceae</taxon>
        <taxon>Bacillus</taxon>
    </lineage>
</organism>
<name>A0A0T6BP54_9BACI</name>